<accession>A0AAV4UA52</accession>
<dbReference type="EMBL" id="BPLQ01010951">
    <property type="protein sequence ID" value="GIY54659.1"/>
    <property type="molecule type" value="Genomic_DNA"/>
</dbReference>
<evidence type="ECO:0000313" key="3">
    <source>
        <dbReference type="Proteomes" id="UP001054837"/>
    </source>
</evidence>
<evidence type="ECO:0000256" key="1">
    <source>
        <dbReference type="SAM" id="MobiDB-lite"/>
    </source>
</evidence>
<reference evidence="2 3" key="1">
    <citation type="submission" date="2021-06" db="EMBL/GenBank/DDBJ databases">
        <title>Caerostris darwini draft genome.</title>
        <authorList>
            <person name="Kono N."/>
            <person name="Arakawa K."/>
        </authorList>
    </citation>
    <scope>NUCLEOTIDE SEQUENCE [LARGE SCALE GENOMIC DNA]</scope>
</reference>
<feature type="region of interest" description="Disordered" evidence="1">
    <location>
        <begin position="1"/>
        <end position="52"/>
    </location>
</feature>
<sequence length="125" mass="14315">MDIRCKSSIHSTPPNLPRNEGGLNYSIPVTHHHQPNGRALNQGPESCPANNKPVKADYTKSCTWLCSAEFSDRARGEKCPGNAIPFLADCSRNWNPPRQRKERYPLIFRENADRWRVSSKQKREK</sequence>
<protein>
    <submittedName>
        <fullName evidence="2">Uncharacterized protein</fullName>
    </submittedName>
</protein>
<evidence type="ECO:0000313" key="2">
    <source>
        <dbReference type="EMBL" id="GIY54659.1"/>
    </source>
</evidence>
<comment type="caution">
    <text evidence="2">The sequence shown here is derived from an EMBL/GenBank/DDBJ whole genome shotgun (WGS) entry which is preliminary data.</text>
</comment>
<gene>
    <name evidence="2" type="ORF">CDAR_605811</name>
</gene>
<dbReference type="Proteomes" id="UP001054837">
    <property type="component" value="Unassembled WGS sequence"/>
</dbReference>
<dbReference type="AlphaFoldDB" id="A0AAV4UA52"/>
<keyword evidence="3" id="KW-1185">Reference proteome</keyword>
<name>A0AAV4UA52_9ARAC</name>
<proteinExistence type="predicted"/>
<organism evidence="2 3">
    <name type="scientific">Caerostris darwini</name>
    <dbReference type="NCBI Taxonomy" id="1538125"/>
    <lineage>
        <taxon>Eukaryota</taxon>
        <taxon>Metazoa</taxon>
        <taxon>Ecdysozoa</taxon>
        <taxon>Arthropoda</taxon>
        <taxon>Chelicerata</taxon>
        <taxon>Arachnida</taxon>
        <taxon>Araneae</taxon>
        <taxon>Araneomorphae</taxon>
        <taxon>Entelegynae</taxon>
        <taxon>Araneoidea</taxon>
        <taxon>Araneidae</taxon>
        <taxon>Caerostris</taxon>
    </lineage>
</organism>